<evidence type="ECO:0000313" key="2">
    <source>
        <dbReference type="Proteomes" id="UP001235939"/>
    </source>
</evidence>
<proteinExistence type="predicted"/>
<dbReference type="Proteomes" id="UP001235939">
    <property type="component" value="Chromosome 01"/>
</dbReference>
<name>A0ABY6JYJ6_9ARAC</name>
<dbReference type="InterPro" id="IPR036691">
    <property type="entry name" value="Endo/exonu/phosph_ase_sf"/>
</dbReference>
<sequence>MPVVPDKALESKAVSQIPSEMLHAMPLLTIGSPLQKDRWYRSRDNFSQIDSCQPNAIGASETKLKPNHLFKVKGFKIQRKDRPSADGGGGLLTLIKDLSFEEIVTPSTTHTELQAFKIHPPNQRPLTIVNTYHPPQKPGPELDLISHLLDEIRKKTHCERFGRAMEAFNTLKRRSKLDKILENSPIAGPKPGCKRKRRSKSEFSGCHQAKIQRQLACLHIDLMAADFPEEHFVLQFCHRHYRHLALLEVYHHIESLAIITQKDITATVFEDEITKCKKIDSVSFKKMMTESEFSGCHQAKIQRQLACLHIDLMAADFPEEHFVLQFCHRHYRHLALLEVYHHIESLAVITLESLSLERTEVANYPGCPSDLSLLGFIYNASGSPINEVWFFFLISTQSYQGIKPVELETFE</sequence>
<keyword evidence="2" id="KW-1185">Reference proteome</keyword>
<gene>
    <name evidence="1" type="ORF">LAZ67_1002023</name>
</gene>
<reference evidence="1 2" key="1">
    <citation type="submission" date="2022-01" db="EMBL/GenBank/DDBJ databases">
        <title>A chromosomal length assembly of Cordylochernes scorpioides.</title>
        <authorList>
            <person name="Zeh D."/>
            <person name="Zeh J."/>
        </authorList>
    </citation>
    <scope>NUCLEOTIDE SEQUENCE [LARGE SCALE GENOMIC DNA]</scope>
    <source>
        <strain evidence="1">IN4F17</strain>
        <tissue evidence="1">Whole Body</tissue>
    </source>
</reference>
<feature type="non-terminal residue" evidence="1">
    <location>
        <position position="1"/>
    </location>
</feature>
<dbReference type="SUPFAM" id="SSF56219">
    <property type="entry name" value="DNase I-like"/>
    <property type="match status" value="1"/>
</dbReference>
<evidence type="ECO:0000313" key="1">
    <source>
        <dbReference type="EMBL" id="UYV60718.1"/>
    </source>
</evidence>
<organism evidence="1 2">
    <name type="scientific">Cordylochernes scorpioides</name>
    <dbReference type="NCBI Taxonomy" id="51811"/>
    <lineage>
        <taxon>Eukaryota</taxon>
        <taxon>Metazoa</taxon>
        <taxon>Ecdysozoa</taxon>
        <taxon>Arthropoda</taxon>
        <taxon>Chelicerata</taxon>
        <taxon>Arachnida</taxon>
        <taxon>Pseudoscorpiones</taxon>
        <taxon>Cheliferoidea</taxon>
        <taxon>Chernetidae</taxon>
        <taxon>Cordylochernes</taxon>
    </lineage>
</organism>
<dbReference type="Gene3D" id="3.60.10.10">
    <property type="entry name" value="Endonuclease/exonuclease/phosphatase"/>
    <property type="match status" value="1"/>
</dbReference>
<dbReference type="EMBL" id="CP092863">
    <property type="protein sequence ID" value="UYV60718.1"/>
    <property type="molecule type" value="Genomic_DNA"/>
</dbReference>
<accession>A0ABY6JYJ6</accession>
<protein>
    <submittedName>
        <fullName evidence="1">Uncharacterized protein</fullName>
    </submittedName>
</protein>